<dbReference type="InterPro" id="IPR036942">
    <property type="entry name" value="Beta-barrel_TonB_sf"/>
</dbReference>
<evidence type="ECO:0000259" key="7">
    <source>
        <dbReference type="Pfam" id="PF07715"/>
    </source>
</evidence>
<evidence type="ECO:0000256" key="1">
    <source>
        <dbReference type="ARBA" id="ARBA00004442"/>
    </source>
</evidence>
<dbReference type="Pfam" id="PF07715">
    <property type="entry name" value="Plug"/>
    <property type="match status" value="1"/>
</dbReference>
<organism evidence="8 9">
    <name type="scientific">Alishewanella longhuensis</name>
    <dbReference type="NCBI Taxonomy" id="1091037"/>
    <lineage>
        <taxon>Bacteria</taxon>
        <taxon>Pseudomonadati</taxon>
        <taxon>Pseudomonadota</taxon>
        <taxon>Gammaproteobacteria</taxon>
        <taxon>Alteromonadales</taxon>
        <taxon>Alteromonadaceae</taxon>
        <taxon>Alishewanella</taxon>
    </lineage>
</organism>
<evidence type="ECO:0000256" key="3">
    <source>
        <dbReference type="ARBA" id="ARBA00023237"/>
    </source>
</evidence>
<feature type="chain" id="PRO_5045276526" evidence="5">
    <location>
        <begin position="25"/>
        <end position="947"/>
    </location>
</feature>
<dbReference type="PANTHER" id="PTHR40980:SF3">
    <property type="entry name" value="TONB-DEPENDENT RECEPTOR-LIKE BETA-BARREL DOMAIN-CONTAINING PROTEIN"/>
    <property type="match status" value="1"/>
</dbReference>
<feature type="signal peptide" evidence="5">
    <location>
        <begin position="1"/>
        <end position="24"/>
    </location>
</feature>
<dbReference type="InterPro" id="IPR037066">
    <property type="entry name" value="Plug_dom_sf"/>
</dbReference>
<comment type="subcellular location">
    <subcellularLocation>
        <location evidence="1 4">Cell outer membrane</location>
    </subcellularLocation>
</comment>
<dbReference type="NCBIfam" id="TIGR01782">
    <property type="entry name" value="TonB-Xanth-Caul"/>
    <property type="match status" value="1"/>
</dbReference>
<dbReference type="Pfam" id="PF00593">
    <property type="entry name" value="TonB_dep_Rec_b-barrel"/>
    <property type="match status" value="1"/>
</dbReference>
<keyword evidence="5" id="KW-0732">Signal</keyword>
<dbReference type="PANTHER" id="PTHR40980">
    <property type="entry name" value="PLUG DOMAIN-CONTAINING PROTEIN"/>
    <property type="match status" value="1"/>
</dbReference>
<dbReference type="InterPro" id="IPR012910">
    <property type="entry name" value="Plug_dom"/>
</dbReference>
<evidence type="ECO:0000313" key="8">
    <source>
        <dbReference type="EMBL" id="GHG59875.1"/>
    </source>
</evidence>
<dbReference type="RefSeq" id="WP_189429364.1">
    <property type="nucleotide sequence ID" value="NZ_BNAO01000001.1"/>
</dbReference>
<dbReference type="InterPro" id="IPR010104">
    <property type="entry name" value="TonB_rcpt_bac"/>
</dbReference>
<evidence type="ECO:0000256" key="2">
    <source>
        <dbReference type="ARBA" id="ARBA00023136"/>
    </source>
</evidence>
<dbReference type="Proteomes" id="UP000659697">
    <property type="component" value="Unassembled WGS sequence"/>
</dbReference>
<comment type="caution">
    <text evidence="8">The sequence shown here is derived from an EMBL/GenBank/DDBJ whole genome shotgun (WGS) entry which is preliminary data.</text>
</comment>
<dbReference type="Gene3D" id="2.170.130.10">
    <property type="entry name" value="TonB-dependent receptor, plug domain"/>
    <property type="match status" value="1"/>
</dbReference>
<protein>
    <submittedName>
        <fullName evidence="8">TonB-dependent receptor</fullName>
    </submittedName>
</protein>
<evidence type="ECO:0000259" key="6">
    <source>
        <dbReference type="Pfam" id="PF00593"/>
    </source>
</evidence>
<dbReference type="Gene3D" id="2.40.170.20">
    <property type="entry name" value="TonB-dependent receptor, beta-barrel domain"/>
    <property type="match status" value="1"/>
</dbReference>
<sequence length="947" mass="103904">MTMFRLSLLSLAMLAAGTSSQGLAQQQQNEPTTEEQVEVIQVRGFAQSLFRSLDSKRFGDVVSETISADDLGALPDVSIADALTRLPGISAVRTGGQAAEINIRGMSGGFVFSTLNGREQVSTSGKRNIEFDQYPSELINSAAVYKSPKASLIEGGVAGTVELQTASVLSNQQQHTFTANLRGMFNDRANEVPDGEEMGHRFSLSYQGKYLDDTLGVALGYARLYQPSVATQFIGFAYNVSRDLNNDNRPEYISEGFEIQHLGGEETRNGYLGSLEWQPHDAFSLKGDVFISKFDKEAFARGFRVKFEGATANISNPIYNGSSVIGGNIGKARNGFTRVEVVNDDNRDYDEVHSYGVKADWDINDRVNLVFDVSHSRASSDFRNGLLWALVAEDATVANPVLDPNVSINYLLNGMNLPAVGLSQAAAFSDVNRLMVSKYGIYPFVNSDEVNAARLDLSFDLELPLLRSLEMGVRYSARRYSNDRSVFEYGSDGAFLSSQPPLRLTNDMTKVVNFKGDFAAYPSYLAVDLDKALAAWFPQGVPQPVQSWGAGNPDVINGDPNSNVNTPWSVLESGRVYEDVLASYVMVNLDTELFGLPLTGNLGVRRVTTDQSATNLSDVGGDPLRGAQNIADQAGLINTRYAFDIVGDKYTKHLPSLNLNLALTEEWQLRFASAKVMSRAPINRLASVTSFNISDTGEITGNSSNSPFLRPFEANQYDVSLEYYFGTGAVALALFYKDIQSFIQDDVLPEFDFKGAGFPVPDFIIPDIESGVPVATRNGSLFTAVNNSNGGYIRGAEIAWTQVFKELPGALSGLGAQLSYSYTESEVSLINSLGGEPFETSFEGLSKNVINATVFWEYEGIDTRINARYRSPFVSSQVGINEQITNFDSELVLDFQFGYQFNDNLKMLFQVNNLTDEPTKSYFGQQAMTGTLQYFGRQYFLGAVYSF</sequence>
<keyword evidence="3" id="KW-0998">Cell outer membrane</keyword>
<evidence type="ECO:0000313" key="9">
    <source>
        <dbReference type="Proteomes" id="UP000659697"/>
    </source>
</evidence>
<keyword evidence="4" id="KW-0798">TonB box</keyword>
<name>A0ABQ3KTP0_9ALTE</name>
<feature type="domain" description="TonB-dependent receptor plug" evidence="7">
    <location>
        <begin position="64"/>
        <end position="159"/>
    </location>
</feature>
<evidence type="ECO:0000256" key="4">
    <source>
        <dbReference type="RuleBase" id="RU003357"/>
    </source>
</evidence>
<proteinExistence type="inferred from homology"/>
<feature type="domain" description="TonB-dependent receptor-like beta-barrel" evidence="6">
    <location>
        <begin position="448"/>
        <end position="914"/>
    </location>
</feature>
<comment type="similarity">
    <text evidence="4">Belongs to the TonB-dependent receptor family.</text>
</comment>
<dbReference type="EMBL" id="BNAO01000001">
    <property type="protein sequence ID" value="GHG59875.1"/>
    <property type="molecule type" value="Genomic_DNA"/>
</dbReference>
<dbReference type="SUPFAM" id="SSF56935">
    <property type="entry name" value="Porins"/>
    <property type="match status" value="1"/>
</dbReference>
<keyword evidence="8" id="KW-0675">Receptor</keyword>
<accession>A0ABQ3KTP0</accession>
<gene>
    <name evidence="8" type="primary">btuB</name>
    <name evidence="8" type="ORF">GCM10010919_02790</name>
</gene>
<evidence type="ECO:0000256" key="5">
    <source>
        <dbReference type="SAM" id="SignalP"/>
    </source>
</evidence>
<dbReference type="InterPro" id="IPR000531">
    <property type="entry name" value="Beta-barrel_TonB"/>
</dbReference>
<keyword evidence="2 4" id="KW-0472">Membrane</keyword>
<keyword evidence="9" id="KW-1185">Reference proteome</keyword>
<reference evidence="9" key="1">
    <citation type="journal article" date="2019" name="Int. J. Syst. Evol. Microbiol.">
        <title>The Global Catalogue of Microorganisms (GCM) 10K type strain sequencing project: providing services to taxonomists for standard genome sequencing and annotation.</title>
        <authorList>
            <consortium name="The Broad Institute Genomics Platform"/>
            <consortium name="The Broad Institute Genome Sequencing Center for Infectious Disease"/>
            <person name="Wu L."/>
            <person name="Ma J."/>
        </authorList>
    </citation>
    <scope>NUCLEOTIDE SEQUENCE [LARGE SCALE GENOMIC DNA]</scope>
    <source>
        <strain evidence="9">CGMCC 1.7003</strain>
    </source>
</reference>